<protein>
    <submittedName>
        <fullName evidence="2">Uncharacterized protein</fullName>
    </submittedName>
</protein>
<dbReference type="Proteomes" id="UP000521872">
    <property type="component" value="Unassembled WGS sequence"/>
</dbReference>
<reference evidence="2 3" key="1">
    <citation type="submission" date="2019-12" db="EMBL/GenBank/DDBJ databases">
        <authorList>
            <person name="Floudas D."/>
            <person name="Bentzer J."/>
            <person name="Ahren D."/>
            <person name="Johansson T."/>
            <person name="Persson P."/>
            <person name="Tunlid A."/>
        </authorList>
    </citation>
    <scope>NUCLEOTIDE SEQUENCE [LARGE SCALE GENOMIC DNA]</scope>
    <source>
        <strain evidence="2 3">CBS 102.39</strain>
    </source>
</reference>
<accession>A0A8H4VQ77</accession>
<evidence type="ECO:0000256" key="1">
    <source>
        <dbReference type="SAM" id="MobiDB-lite"/>
    </source>
</evidence>
<keyword evidence="3" id="KW-1185">Reference proteome</keyword>
<feature type="region of interest" description="Disordered" evidence="1">
    <location>
        <begin position="394"/>
        <end position="433"/>
    </location>
</feature>
<feature type="compositionally biased region" description="Polar residues" evidence="1">
    <location>
        <begin position="409"/>
        <end position="427"/>
    </location>
</feature>
<evidence type="ECO:0000313" key="3">
    <source>
        <dbReference type="Proteomes" id="UP000521872"/>
    </source>
</evidence>
<dbReference type="EMBL" id="JAACJL010000020">
    <property type="protein sequence ID" value="KAF4618042.1"/>
    <property type="molecule type" value="Genomic_DNA"/>
</dbReference>
<comment type="caution">
    <text evidence="2">The sequence shown here is derived from an EMBL/GenBank/DDBJ whole genome shotgun (WGS) entry which is preliminary data.</text>
</comment>
<name>A0A8H4VQ77_9AGAR</name>
<dbReference type="AlphaFoldDB" id="A0A8H4VQ77"/>
<sequence>MSRRFIFRSFDPFDARFGQSEVWYAKVQELVYYAESRFRVIVLNIANAREEHLKWMQTILSHELFTILSYIGSVQVVGQVLDIPFAIRSLASSLASIKEDLFPGAFDSEFIQAIENGYGLTSTLVRKHHLAWWGQKKKIPVQGEYMDSTNAFTCLTHYLEHIGDGNPRLRCFKNPALLRELYIKYPTYDDDPADTAACAVVAHAQSLPSPSSSTLLHKVVAEHCVSEFEHLLLQANAYQAKFQAEVDRSDRRAAGFLALFEAVTIKETADTPDPPRHVTEQDKRKVMTRVRTEASRNLKAAKAATSARGKEPENPKWAPGVVLTTDDVLNLGHRKYQIDKTGYHSGYTNTFNTGSYSYSHHPSEIDSAAPVETVSNTSLPENTIDTLYERILRSEDEELDDTDSEKAEQASSPTDSEMPETATSPGTRTIPKVPDPFGMLKGPSTALTPIPSDPFAMLVDSPKPASSHLANPFDILDDTPPPALPAPSVDPFAILEDTVAPPSLPFTILDGTALPTHPVTAGDPFALLEDAAPAVIAASTVDPFDFLADAAPAQSDGPFSILDDVAPAVGAAPAVHGVPPDPFDILADAPSSTLPAQGDDPFAILEDVIQVPAAASSHDDPFDILADTAPFVKDPLEILHDTASVFAPALPVDPFTIFDDAVLPDPPVSAGPSQIPPTTR</sequence>
<organism evidence="2 3">
    <name type="scientific">Agrocybe pediades</name>
    <dbReference type="NCBI Taxonomy" id="84607"/>
    <lineage>
        <taxon>Eukaryota</taxon>
        <taxon>Fungi</taxon>
        <taxon>Dikarya</taxon>
        <taxon>Basidiomycota</taxon>
        <taxon>Agaricomycotina</taxon>
        <taxon>Agaricomycetes</taxon>
        <taxon>Agaricomycetidae</taxon>
        <taxon>Agaricales</taxon>
        <taxon>Agaricineae</taxon>
        <taxon>Strophariaceae</taxon>
        <taxon>Agrocybe</taxon>
    </lineage>
</organism>
<feature type="region of interest" description="Disordered" evidence="1">
    <location>
        <begin position="295"/>
        <end position="319"/>
    </location>
</feature>
<evidence type="ECO:0000313" key="2">
    <source>
        <dbReference type="EMBL" id="KAF4618042.1"/>
    </source>
</evidence>
<proteinExistence type="predicted"/>
<gene>
    <name evidence="2" type="ORF">D9613_012875</name>
</gene>